<evidence type="ECO:0000256" key="6">
    <source>
        <dbReference type="SAM" id="MobiDB-lite"/>
    </source>
</evidence>
<dbReference type="GO" id="GO:0051539">
    <property type="term" value="F:4 iron, 4 sulfur cluster binding"/>
    <property type="evidence" value="ECO:0007669"/>
    <property type="project" value="UniProtKB-KW"/>
</dbReference>
<protein>
    <submittedName>
        <fullName evidence="8">Putative 4Fe-4S ferredoxin, iron-sulpur binding domain-containing protein</fullName>
    </submittedName>
</protein>
<dbReference type="PROSITE" id="PS00201">
    <property type="entry name" value="FLAVODOXIN"/>
    <property type="match status" value="1"/>
</dbReference>
<reference evidence="8" key="1">
    <citation type="submission" date="2018-07" db="EMBL/GenBank/DDBJ databases">
        <authorList>
            <consortium name="Genoscope - CEA"/>
            <person name="William W."/>
        </authorList>
    </citation>
    <scope>NUCLEOTIDE SEQUENCE</scope>
    <source>
        <strain evidence="8">IK1</strain>
    </source>
</reference>
<dbReference type="InterPro" id="IPR017900">
    <property type="entry name" value="4Fe4S_Fe_S_CS"/>
</dbReference>
<dbReference type="InterPro" id="IPR029039">
    <property type="entry name" value="Flavoprotein-like_sf"/>
</dbReference>
<keyword evidence="2" id="KW-0004">4Fe-4S</keyword>
<dbReference type="InterPro" id="IPR001226">
    <property type="entry name" value="Flavodoxin_CS"/>
</dbReference>
<dbReference type="SUPFAM" id="SSF54862">
    <property type="entry name" value="4Fe-4S ferredoxins"/>
    <property type="match status" value="1"/>
</dbReference>
<name>A0A653A5K7_UNCDX</name>
<feature type="domain" description="4Fe-4S ferredoxin-type" evidence="7">
    <location>
        <begin position="203"/>
        <end position="232"/>
    </location>
</feature>
<evidence type="ECO:0000259" key="7">
    <source>
        <dbReference type="PROSITE" id="PS51379"/>
    </source>
</evidence>
<dbReference type="AlphaFoldDB" id="A0A653A5K7"/>
<evidence type="ECO:0000256" key="1">
    <source>
        <dbReference type="ARBA" id="ARBA00001917"/>
    </source>
</evidence>
<dbReference type="GO" id="GO:0009055">
    <property type="term" value="F:electron transfer activity"/>
    <property type="evidence" value="ECO:0007669"/>
    <property type="project" value="InterPro"/>
</dbReference>
<dbReference type="InterPro" id="IPR017896">
    <property type="entry name" value="4Fe4S_Fe-S-bd"/>
</dbReference>
<evidence type="ECO:0000256" key="5">
    <source>
        <dbReference type="ARBA" id="ARBA00023014"/>
    </source>
</evidence>
<evidence type="ECO:0000256" key="2">
    <source>
        <dbReference type="ARBA" id="ARBA00022485"/>
    </source>
</evidence>
<dbReference type="SUPFAM" id="SSF52218">
    <property type="entry name" value="Flavoproteins"/>
    <property type="match status" value="1"/>
</dbReference>
<comment type="cofactor">
    <cofactor evidence="1">
        <name>FMN</name>
        <dbReference type="ChEBI" id="CHEBI:58210"/>
    </cofactor>
</comment>
<dbReference type="PROSITE" id="PS51379">
    <property type="entry name" value="4FE4S_FER_2"/>
    <property type="match status" value="2"/>
</dbReference>
<evidence type="ECO:0000313" key="8">
    <source>
        <dbReference type="EMBL" id="VBB43254.1"/>
    </source>
</evidence>
<keyword evidence="3" id="KW-0479">Metal-binding</keyword>
<organism evidence="8">
    <name type="scientific">Uncultured Desulfatiglans sp</name>
    <dbReference type="NCBI Taxonomy" id="1748965"/>
    <lineage>
        <taxon>Bacteria</taxon>
        <taxon>Pseudomonadati</taxon>
        <taxon>Thermodesulfobacteriota</taxon>
        <taxon>Desulfobacteria</taxon>
        <taxon>Desulfatiglandales</taxon>
        <taxon>Desulfatiglandaceae</taxon>
        <taxon>Desulfatiglans</taxon>
        <taxon>environmental samples</taxon>
    </lineage>
</organism>
<feature type="region of interest" description="Disordered" evidence="6">
    <location>
        <begin position="174"/>
        <end position="196"/>
    </location>
</feature>
<dbReference type="InterPro" id="IPR050572">
    <property type="entry name" value="Fe-S_Ferredoxin"/>
</dbReference>
<dbReference type="EMBL" id="UPXX01000018">
    <property type="protein sequence ID" value="VBB43254.1"/>
    <property type="molecule type" value="Genomic_DNA"/>
</dbReference>
<dbReference type="Pfam" id="PF00037">
    <property type="entry name" value="Fer4"/>
    <property type="match status" value="1"/>
</dbReference>
<evidence type="ECO:0000256" key="3">
    <source>
        <dbReference type="ARBA" id="ARBA00022723"/>
    </source>
</evidence>
<accession>A0A653A5K7</accession>
<feature type="domain" description="4Fe-4S ferredoxin-type" evidence="7">
    <location>
        <begin position="233"/>
        <end position="259"/>
    </location>
</feature>
<dbReference type="Gene3D" id="3.30.70.20">
    <property type="match status" value="1"/>
</dbReference>
<keyword evidence="5" id="KW-0411">Iron-sulfur</keyword>
<evidence type="ECO:0000256" key="4">
    <source>
        <dbReference type="ARBA" id="ARBA00023004"/>
    </source>
</evidence>
<dbReference type="PROSITE" id="PS00198">
    <property type="entry name" value="4FE4S_FER_1"/>
    <property type="match status" value="2"/>
</dbReference>
<proteinExistence type="predicted"/>
<dbReference type="Gene3D" id="3.40.50.360">
    <property type="match status" value="1"/>
</dbReference>
<dbReference type="GO" id="GO:0046872">
    <property type="term" value="F:metal ion binding"/>
    <property type="evidence" value="ECO:0007669"/>
    <property type="project" value="UniProtKB-KW"/>
</dbReference>
<dbReference type="GO" id="GO:0010181">
    <property type="term" value="F:FMN binding"/>
    <property type="evidence" value="ECO:0007669"/>
    <property type="project" value="InterPro"/>
</dbReference>
<gene>
    <name evidence="8" type="ORF">TRIP_B250349</name>
</gene>
<sequence>MPMAIRKALIVYFSPSGTTRRMARAIESALRTEGTPAVMIDLGRDDDIPFVMSQMGAARDNICIYVGSPVYASYAAPPVTAFLSGLPPSCKGFSVPFVTWGGVNSGRALYDMARTLQERGYPVLGAGKFVAEHSLMWALDEPLAKGRPDRNDALIAEQLVTSVEAKMRTSEPATIAADSLAPDPQAPPEPDPEGFTRAKAHFPARTLDQEHCTLCNLCADQCPVQAIRLTPYPEFGPECIFCFNCVRYCPEGAIRAELAPLHVRIRKLRERYGEPAESRIYL</sequence>
<keyword evidence="4" id="KW-0408">Iron</keyword>
<dbReference type="PANTHER" id="PTHR43687:SF1">
    <property type="entry name" value="FERREDOXIN III"/>
    <property type="match status" value="1"/>
</dbReference>
<dbReference type="PANTHER" id="PTHR43687">
    <property type="entry name" value="ADENYLYLSULFATE REDUCTASE, BETA SUBUNIT"/>
    <property type="match status" value="1"/>
</dbReference>